<dbReference type="NCBIfam" id="TIGR01023">
    <property type="entry name" value="rpmG_bact"/>
    <property type="match status" value="1"/>
</dbReference>
<dbReference type="NCBIfam" id="NF001860">
    <property type="entry name" value="PRK00595.1"/>
    <property type="match status" value="1"/>
</dbReference>
<dbReference type="Pfam" id="PF00471">
    <property type="entry name" value="Ribosomal_L33"/>
    <property type="match status" value="1"/>
</dbReference>
<evidence type="ECO:0000313" key="6">
    <source>
        <dbReference type="EMBL" id="MBU3831030.1"/>
    </source>
</evidence>
<comment type="similarity">
    <text evidence="1 5">Belongs to the bacterial ribosomal protein bL33 family.</text>
</comment>
<dbReference type="GO" id="GO:1990904">
    <property type="term" value="C:ribonucleoprotein complex"/>
    <property type="evidence" value="ECO:0007669"/>
    <property type="project" value="UniProtKB-KW"/>
</dbReference>
<name>A0A9E2KX23_9BACT</name>
<dbReference type="GO" id="GO:0005840">
    <property type="term" value="C:ribosome"/>
    <property type="evidence" value="ECO:0007669"/>
    <property type="project" value="UniProtKB-KW"/>
</dbReference>
<evidence type="ECO:0000313" key="7">
    <source>
        <dbReference type="Proteomes" id="UP000824247"/>
    </source>
</evidence>
<dbReference type="HAMAP" id="MF_00294">
    <property type="entry name" value="Ribosomal_bL33"/>
    <property type="match status" value="1"/>
</dbReference>
<dbReference type="GO" id="GO:0005737">
    <property type="term" value="C:cytoplasm"/>
    <property type="evidence" value="ECO:0007669"/>
    <property type="project" value="UniProtKB-ARBA"/>
</dbReference>
<comment type="caution">
    <text evidence="6">The sequence shown here is derived from an EMBL/GenBank/DDBJ whole genome shotgun (WGS) entry which is preliminary data.</text>
</comment>
<proteinExistence type="inferred from homology"/>
<organism evidence="6 7">
    <name type="scientific">Candidatus Ureaplasma intestinipullorum</name>
    <dbReference type="NCBI Taxonomy" id="2838770"/>
    <lineage>
        <taxon>Bacteria</taxon>
        <taxon>Bacillati</taxon>
        <taxon>Mycoplasmatota</taxon>
        <taxon>Mycoplasmoidales</taxon>
        <taxon>Mycoplasmoidaceae</taxon>
        <taxon>Ureaplasma</taxon>
    </lineage>
</organism>
<dbReference type="NCBIfam" id="NF001764">
    <property type="entry name" value="PRK00504.1"/>
    <property type="match status" value="1"/>
</dbReference>
<dbReference type="Proteomes" id="UP000824247">
    <property type="component" value="Unassembled WGS sequence"/>
</dbReference>
<dbReference type="EMBL" id="JAHLFM010000041">
    <property type="protein sequence ID" value="MBU3831030.1"/>
    <property type="molecule type" value="Genomic_DNA"/>
</dbReference>
<dbReference type="GO" id="GO:0006412">
    <property type="term" value="P:translation"/>
    <property type="evidence" value="ECO:0007669"/>
    <property type="project" value="UniProtKB-UniRule"/>
</dbReference>
<evidence type="ECO:0000256" key="1">
    <source>
        <dbReference type="ARBA" id="ARBA00007596"/>
    </source>
</evidence>
<dbReference type="AlphaFoldDB" id="A0A9E2KX23"/>
<protein>
    <recommendedName>
        <fullName evidence="4 5">Large ribosomal subunit protein bL33</fullName>
    </recommendedName>
</protein>
<dbReference type="SUPFAM" id="SSF57829">
    <property type="entry name" value="Zn-binding ribosomal proteins"/>
    <property type="match status" value="1"/>
</dbReference>
<dbReference type="InterPro" id="IPR038584">
    <property type="entry name" value="Ribosomal_bL33_sf"/>
</dbReference>
<keyword evidence="2 5" id="KW-0689">Ribosomal protein</keyword>
<dbReference type="GO" id="GO:0003735">
    <property type="term" value="F:structural constituent of ribosome"/>
    <property type="evidence" value="ECO:0007669"/>
    <property type="project" value="InterPro"/>
</dbReference>
<dbReference type="InterPro" id="IPR001705">
    <property type="entry name" value="Ribosomal_bL33"/>
</dbReference>
<evidence type="ECO:0000256" key="4">
    <source>
        <dbReference type="ARBA" id="ARBA00035176"/>
    </source>
</evidence>
<gene>
    <name evidence="5 6" type="primary">rpmG</name>
    <name evidence="6" type="ORF">H9897_02650</name>
</gene>
<dbReference type="PROSITE" id="PS00582">
    <property type="entry name" value="RIBOSOMAL_L33"/>
    <property type="match status" value="1"/>
</dbReference>
<dbReference type="InterPro" id="IPR018264">
    <property type="entry name" value="Ribosomal_bL33_CS"/>
</dbReference>
<sequence length="49" mass="5679">MMAKKVTLVCTVCCSRNYHTTKNQYSSKRLELNKFCPICNANVLHKETK</sequence>
<evidence type="ECO:0000256" key="3">
    <source>
        <dbReference type="ARBA" id="ARBA00023274"/>
    </source>
</evidence>
<dbReference type="Gene3D" id="2.20.28.120">
    <property type="entry name" value="Ribosomal protein L33"/>
    <property type="match status" value="1"/>
</dbReference>
<evidence type="ECO:0000256" key="5">
    <source>
        <dbReference type="HAMAP-Rule" id="MF_00294"/>
    </source>
</evidence>
<keyword evidence="3 5" id="KW-0687">Ribonucleoprotein</keyword>
<accession>A0A9E2KX23</accession>
<reference evidence="6" key="2">
    <citation type="submission" date="2021-04" db="EMBL/GenBank/DDBJ databases">
        <authorList>
            <person name="Gilroy R."/>
        </authorList>
    </citation>
    <scope>NUCLEOTIDE SEQUENCE</scope>
    <source>
        <strain evidence="6">A5-1222</strain>
    </source>
</reference>
<reference evidence="6" key="1">
    <citation type="journal article" date="2021" name="PeerJ">
        <title>Extensive microbial diversity within the chicken gut microbiome revealed by metagenomics and culture.</title>
        <authorList>
            <person name="Gilroy R."/>
            <person name="Ravi A."/>
            <person name="Getino M."/>
            <person name="Pursley I."/>
            <person name="Horton D.L."/>
            <person name="Alikhan N.F."/>
            <person name="Baker D."/>
            <person name="Gharbi K."/>
            <person name="Hall N."/>
            <person name="Watson M."/>
            <person name="Adriaenssens E.M."/>
            <person name="Foster-Nyarko E."/>
            <person name="Jarju S."/>
            <person name="Secka A."/>
            <person name="Antonio M."/>
            <person name="Oren A."/>
            <person name="Chaudhuri R.R."/>
            <person name="La Ragione R."/>
            <person name="Hildebrand F."/>
            <person name="Pallen M.J."/>
        </authorList>
    </citation>
    <scope>NUCLEOTIDE SEQUENCE</scope>
    <source>
        <strain evidence="6">A5-1222</strain>
    </source>
</reference>
<evidence type="ECO:0000256" key="2">
    <source>
        <dbReference type="ARBA" id="ARBA00022980"/>
    </source>
</evidence>
<dbReference type="InterPro" id="IPR011332">
    <property type="entry name" value="Ribosomal_zn-bd"/>
</dbReference>